<keyword evidence="2" id="KW-1185">Reference proteome</keyword>
<sequence>MTAAIITMTVEGYGIIYLLLILAPCQDCNKWCRPCLTGVTSTSMLHWTRLPYTPSGLTGLNQDLLLCLHHFPRLAHAHKFSLKPC</sequence>
<evidence type="ECO:0000313" key="2">
    <source>
        <dbReference type="Proteomes" id="UP001283361"/>
    </source>
</evidence>
<accession>A0AAE1CKB0</accession>
<comment type="caution">
    <text evidence="1">The sequence shown here is derived from an EMBL/GenBank/DDBJ whole genome shotgun (WGS) entry which is preliminary data.</text>
</comment>
<organism evidence="1 2">
    <name type="scientific">Elysia crispata</name>
    <name type="common">lettuce slug</name>
    <dbReference type="NCBI Taxonomy" id="231223"/>
    <lineage>
        <taxon>Eukaryota</taxon>
        <taxon>Metazoa</taxon>
        <taxon>Spiralia</taxon>
        <taxon>Lophotrochozoa</taxon>
        <taxon>Mollusca</taxon>
        <taxon>Gastropoda</taxon>
        <taxon>Heterobranchia</taxon>
        <taxon>Euthyneura</taxon>
        <taxon>Panpulmonata</taxon>
        <taxon>Sacoglossa</taxon>
        <taxon>Placobranchoidea</taxon>
        <taxon>Plakobranchidae</taxon>
        <taxon>Elysia</taxon>
    </lineage>
</organism>
<dbReference type="EMBL" id="JAWDGP010007852">
    <property type="protein sequence ID" value="KAK3702592.1"/>
    <property type="molecule type" value="Genomic_DNA"/>
</dbReference>
<name>A0AAE1CKB0_9GAST</name>
<gene>
    <name evidence="1" type="ORF">RRG08_042582</name>
</gene>
<reference evidence="1" key="1">
    <citation type="journal article" date="2023" name="G3 (Bethesda)">
        <title>A reference genome for the long-term kleptoplast-retaining sea slug Elysia crispata morphotype clarki.</title>
        <authorList>
            <person name="Eastman K.E."/>
            <person name="Pendleton A.L."/>
            <person name="Shaikh M.A."/>
            <person name="Suttiyut T."/>
            <person name="Ogas R."/>
            <person name="Tomko P."/>
            <person name="Gavelis G."/>
            <person name="Widhalm J.R."/>
            <person name="Wisecaver J.H."/>
        </authorList>
    </citation>
    <scope>NUCLEOTIDE SEQUENCE</scope>
    <source>
        <strain evidence="1">ECLA1</strain>
    </source>
</reference>
<dbReference type="Proteomes" id="UP001283361">
    <property type="component" value="Unassembled WGS sequence"/>
</dbReference>
<proteinExistence type="predicted"/>
<evidence type="ECO:0000313" key="1">
    <source>
        <dbReference type="EMBL" id="KAK3702592.1"/>
    </source>
</evidence>
<protein>
    <submittedName>
        <fullName evidence="1">Uncharacterized protein</fullName>
    </submittedName>
</protein>
<dbReference type="AlphaFoldDB" id="A0AAE1CKB0"/>